<accession>A0A0A9HGX7</accession>
<organism evidence="1">
    <name type="scientific">Arundo donax</name>
    <name type="common">Giant reed</name>
    <name type="synonym">Donax arundinaceus</name>
    <dbReference type="NCBI Taxonomy" id="35708"/>
    <lineage>
        <taxon>Eukaryota</taxon>
        <taxon>Viridiplantae</taxon>
        <taxon>Streptophyta</taxon>
        <taxon>Embryophyta</taxon>
        <taxon>Tracheophyta</taxon>
        <taxon>Spermatophyta</taxon>
        <taxon>Magnoliopsida</taxon>
        <taxon>Liliopsida</taxon>
        <taxon>Poales</taxon>
        <taxon>Poaceae</taxon>
        <taxon>PACMAD clade</taxon>
        <taxon>Arundinoideae</taxon>
        <taxon>Arundineae</taxon>
        <taxon>Arundo</taxon>
    </lineage>
</organism>
<protein>
    <submittedName>
        <fullName evidence="1">Uncharacterized protein</fullName>
    </submittedName>
</protein>
<evidence type="ECO:0000313" key="1">
    <source>
        <dbReference type="EMBL" id="JAE36012.1"/>
    </source>
</evidence>
<name>A0A0A9HGX7_ARUDO</name>
<sequence>MHFTHGSSRRPDLLCGVPACSHVRLLFFSFSACASHSSVLQHQITQAPNKSQNCR</sequence>
<dbReference type="EMBL" id="GBRH01161884">
    <property type="protein sequence ID" value="JAE36012.1"/>
    <property type="molecule type" value="Transcribed_RNA"/>
</dbReference>
<reference evidence="1" key="1">
    <citation type="submission" date="2014-09" db="EMBL/GenBank/DDBJ databases">
        <authorList>
            <person name="Magalhaes I.L.F."/>
            <person name="Oliveira U."/>
            <person name="Santos F.R."/>
            <person name="Vidigal T.H.D.A."/>
            <person name="Brescovit A.D."/>
            <person name="Santos A.J."/>
        </authorList>
    </citation>
    <scope>NUCLEOTIDE SEQUENCE</scope>
    <source>
        <tissue evidence="1">Shoot tissue taken approximately 20 cm above the soil surface</tissue>
    </source>
</reference>
<dbReference type="AlphaFoldDB" id="A0A0A9HGX7"/>
<proteinExistence type="predicted"/>
<reference evidence="1" key="2">
    <citation type="journal article" date="2015" name="Data Brief">
        <title>Shoot transcriptome of the giant reed, Arundo donax.</title>
        <authorList>
            <person name="Barrero R.A."/>
            <person name="Guerrero F.D."/>
            <person name="Moolhuijzen P."/>
            <person name="Goolsby J.A."/>
            <person name="Tidwell J."/>
            <person name="Bellgard S.E."/>
            <person name="Bellgard M.I."/>
        </authorList>
    </citation>
    <scope>NUCLEOTIDE SEQUENCE</scope>
    <source>
        <tissue evidence="1">Shoot tissue taken approximately 20 cm above the soil surface</tissue>
    </source>
</reference>